<feature type="domain" description="PAC" evidence="3">
    <location>
        <begin position="419"/>
        <end position="469"/>
    </location>
</feature>
<dbReference type="KEGG" id="npy:NPRO_08230"/>
<protein>
    <submittedName>
        <fullName evidence="5">PAS domain S-box/diguanylate cyclase (GGDEF) domain protein</fullName>
    </submittedName>
</protein>
<evidence type="ECO:0000259" key="3">
    <source>
        <dbReference type="PROSITE" id="PS50113"/>
    </source>
</evidence>
<dbReference type="PROSITE" id="PS50113">
    <property type="entry name" value="PAC"/>
    <property type="match status" value="2"/>
</dbReference>
<dbReference type="InterPro" id="IPR000700">
    <property type="entry name" value="PAS-assoc_C"/>
</dbReference>
<feature type="coiled-coil region" evidence="1">
    <location>
        <begin position="695"/>
        <end position="736"/>
    </location>
</feature>
<dbReference type="PANTHER" id="PTHR44757">
    <property type="entry name" value="DIGUANYLATE CYCLASE DGCP"/>
    <property type="match status" value="1"/>
</dbReference>
<evidence type="ECO:0000256" key="1">
    <source>
        <dbReference type="SAM" id="Coils"/>
    </source>
</evidence>
<dbReference type="InterPro" id="IPR029787">
    <property type="entry name" value="Nucleotide_cyclase"/>
</dbReference>
<dbReference type="AlphaFoldDB" id="A0A809R9A3"/>
<gene>
    <name evidence="5" type="ORF">NPRO_08230</name>
</gene>
<dbReference type="SUPFAM" id="SSF55073">
    <property type="entry name" value="Nucleotide cyclase"/>
    <property type="match status" value="1"/>
</dbReference>
<feature type="domain" description="PAS" evidence="2">
    <location>
        <begin position="89"/>
        <end position="160"/>
    </location>
</feature>
<dbReference type="InterPro" id="IPR035965">
    <property type="entry name" value="PAS-like_dom_sf"/>
</dbReference>
<dbReference type="InterPro" id="IPR001610">
    <property type="entry name" value="PAC"/>
</dbReference>
<dbReference type="SMART" id="SM00267">
    <property type="entry name" value="GGDEF"/>
    <property type="match status" value="1"/>
</dbReference>
<keyword evidence="1" id="KW-0175">Coiled coil</keyword>
<feature type="domain" description="PAS" evidence="2">
    <location>
        <begin position="342"/>
        <end position="400"/>
    </location>
</feature>
<feature type="domain" description="GGDEF" evidence="4">
    <location>
        <begin position="764"/>
        <end position="893"/>
    </location>
</feature>
<organism evidence="5 6">
    <name type="scientific">Candidatus Nitrosymbiomonas proteolyticus</name>
    <dbReference type="NCBI Taxonomy" id="2608984"/>
    <lineage>
        <taxon>Bacteria</taxon>
        <taxon>Bacillati</taxon>
        <taxon>Armatimonadota</taxon>
        <taxon>Armatimonadota incertae sedis</taxon>
        <taxon>Candidatus Nitrosymbiomonas</taxon>
    </lineage>
</organism>
<proteinExistence type="predicted"/>
<dbReference type="SMART" id="SM00086">
    <property type="entry name" value="PAC"/>
    <property type="match status" value="3"/>
</dbReference>
<accession>A0A809R9A3</accession>
<evidence type="ECO:0000313" key="6">
    <source>
        <dbReference type="Proteomes" id="UP000662873"/>
    </source>
</evidence>
<dbReference type="Proteomes" id="UP000662873">
    <property type="component" value="Chromosome"/>
</dbReference>
<dbReference type="EMBL" id="AP021858">
    <property type="protein sequence ID" value="BBO23228.1"/>
    <property type="molecule type" value="Genomic_DNA"/>
</dbReference>
<dbReference type="FunFam" id="3.30.70.270:FF:000001">
    <property type="entry name" value="Diguanylate cyclase domain protein"/>
    <property type="match status" value="1"/>
</dbReference>
<dbReference type="Gene3D" id="3.30.70.270">
    <property type="match status" value="1"/>
</dbReference>
<feature type="domain" description="PAC" evidence="3">
    <location>
        <begin position="163"/>
        <end position="215"/>
    </location>
</feature>
<reference evidence="5" key="1">
    <citation type="journal article" name="DNA Res.">
        <title>The physiological potential of anammox bacteria as revealed by their core genome structure.</title>
        <authorList>
            <person name="Okubo T."/>
            <person name="Toyoda A."/>
            <person name="Fukuhara K."/>
            <person name="Uchiyama I."/>
            <person name="Harigaya Y."/>
            <person name="Kuroiwa M."/>
            <person name="Suzuki T."/>
            <person name="Murakami Y."/>
            <person name="Suwa Y."/>
            <person name="Takami H."/>
        </authorList>
    </citation>
    <scope>NUCLEOTIDE SEQUENCE</scope>
    <source>
        <strain evidence="5">317325-2</strain>
    </source>
</reference>
<dbReference type="Pfam" id="PF00989">
    <property type="entry name" value="PAS"/>
    <property type="match status" value="3"/>
</dbReference>
<feature type="domain" description="PAS" evidence="2">
    <location>
        <begin position="581"/>
        <end position="621"/>
    </location>
</feature>
<dbReference type="InterPro" id="IPR000160">
    <property type="entry name" value="GGDEF_dom"/>
</dbReference>
<dbReference type="Gene3D" id="3.30.450.20">
    <property type="entry name" value="PAS domain"/>
    <property type="match status" value="4"/>
</dbReference>
<evidence type="ECO:0000313" key="5">
    <source>
        <dbReference type="EMBL" id="BBO23228.1"/>
    </source>
</evidence>
<dbReference type="GO" id="GO:0006355">
    <property type="term" value="P:regulation of DNA-templated transcription"/>
    <property type="evidence" value="ECO:0007669"/>
    <property type="project" value="InterPro"/>
</dbReference>
<dbReference type="InterPro" id="IPR000014">
    <property type="entry name" value="PAS"/>
</dbReference>
<dbReference type="CDD" id="cd00130">
    <property type="entry name" value="PAS"/>
    <property type="match status" value="3"/>
</dbReference>
<dbReference type="PANTHER" id="PTHR44757:SF2">
    <property type="entry name" value="BIOFILM ARCHITECTURE MAINTENANCE PROTEIN MBAA"/>
    <property type="match status" value="1"/>
</dbReference>
<dbReference type="InterPro" id="IPR043128">
    <property type="entry name" value="Rev_trsase/Diguanyl_cyclase"/>
</dbReference>
<name>A0A809R9A3_9BACT</name>
<dbReference type="Pfam" id="PF00990">
    <property type="entry name" value="GGDEF"/>
    <property type="match status" value="1"/>
</dbReference>
<dbReference type="SMART" id="SM00091">
    <property type="entry name" value="PAS"/>
    <property type="match status" value="5"/>
</dbReference>
<evidence type="ECO:0000259" key="2">
    <source>
        <dbReference type="PROSITE" id="PS50112"/>
    </source>
</evidence>
<sequence>MAHRVDWVRGSVLLILLILGAASAALTQHWLPPAALAVLACAFMMLRHLRSKAPRSLELIDCDEIIGHPQTTSERVAELERRSEIYWQAARRFEELFSGLPIACFTTDAKGTIYEWNRESEKLWGYPASEVFEQSMFDLLWPEGVSKSVRARLARVFAGRKSDPFEVELKSSRQNRSWVLSSIFPLRDPNGNVVAALCANVDITDRKKWEERLRNSESKFRCLIEHGRDVILTLELDGKITYASPSVKSVLDWEPSDLEGKNVHEYLRKSADADIETLFQNARIDATNLPPTRLAFLHQDGLYRYLECMPSLHRNELGEMVLILNARDVSDRLRMERALRASEERTRNIIDSALDAVITLDENGQIIGWNSAAHEIFGYTREETLGRKLLHLVVPAEERSGHPLDVEALFESQPDFERVRTEIEVLRKDGERFLIELSLSQSVYGDARFCSAFIRDVTERRNARVAIEQLARFPNENPSPTLRFSTDGKVLYANSASSPLLDTWQVSLGDPLPESFRSEIQSCFVEHKMSQMEFEAQGRVYLLDIVPVEGAGYANVYGSEITERKRAETELRIAASEIRQTKENLQRTLESITDGFFAVDKKWRITYINREARRLLDIAEDVQAGDSIQESVAYLRDTPLMRQLKLAFNSGETVRFETYFEESDSWLDVKAYPSGEGLSVYFHDVSDRKHSEQMQAAQLQQIREYSDQLEKQRHELRQANAKLEEANSRLEALATRDGLTGIFNHRAFQDHLERAATSCARSNRPLSLLMIDVDEFKKYNDAFGHPMGDEVLIGVAKILTEHAREVDIVARYGGEEFAVLLPDADETAALTVAERIRSAIEDREWPLRPVTISLGAATTCGTCANAKDLISEADKALYASKANGRNRTSHFRTIQEEAA</sequence>
<dbReference type="CDD" id="cd01949">
    <property type="entry name" value="GGDEF"/>
    <property type="match status" value="1"/>
</dbReference>
<dbReference type="InterPro" id="IPR013767">
    <property type="entry name" value="PAS_fold"/>
</dbReference>
<dbReference type="Pfam" id="PF08448">
    <property type="entry name" value="PAS_4"/>
    <property type="match status" value="1"/>
</dbReference>
<feature type="domain" description="PAS" evidence="2">
    <location>
        <begin position="216"/>
        <end position="282"/>
    </location>
</feature>
<dbReference type="InterPro" id="IPR013656">
    <property type="entry name" value="PAS_4"/>
</dbReference>
<dbReference type="NCBIfam" id="TIGR00229">
    <property type="entry name" value="sensory_box"/>
    <property type="match status" value="3"/>
</dbReference>
<dbReference type="PROSITE" id="PS50112">
    <property type="entry name" value="PAS"/>
    <property type="match status" value="4"/>
</dbReference>
<dbReference type="NCBIfam" id="TIGR00254">
    <property type="entry name" value="GGDEF"/>
    <property type="match status" value="1"/>
</dbReference>
<dbReference type="SUPFAM" id="SSF55785">
    <property type="entry name" value="PYP-like sensor domain (PAS domain)"/>
    <property type="match status" value="4"/>
</dbReference>
<evidence type="ECO:0000259" key="4">
    <source>
        <dbReference type="PROSITE" id="PS50887"/>
    </source>
</evidence>
<dbReference type="PROSITE" id="PS50887">
    <property type="entry name" value="GGDEF"/>
    <property type="match status" value="1"/>
</dbReference>
<dbReference type="InterPro" id="IPR052155">
    <property type="entry name" value="Biofilm_reg_signaling"/>
</dbReference>